<evidence type="ECO:0000256" key="1">
    <source>
        <dbReference type="SAM" id="MobiDB-lite"/>
    </source>
</evidence>
<reference evidence="2" key="2">
    <citation type="submission" date="2021-03" db="UniProtKB">
        <authorList>
            <consortium name="EnsemblPlants"/>
        </authorList>
    </citation>
    <scope>IDENTIFICATION</scope>
</reference>
<organism evidence="2 3">
    <name type="scientific">Cannabis sativa</name>
    <name type="common">Hemp</name>
    <name type="synonym">Marijuana</name>
    <dbReference type="NCBI Taxonomy" id="3483"/>
    <lineage>
        <taxon>Eukaryota</taxon>
        <taxon>Viridiplantae</taxon>
        <taxon>Streptophyta</taxon>
        <taxon>Embryophyta</taxon>
        <taxon>Tracheophyta</taxon>
        <taxon>Spermatophyta</taxon>
        <taxon>Magnoliopsida</taxon>
        <taxon>eudicotyledons</taxon>
        <taxon>Gunneridae</taxon>
        <taxon>Pentapetalae</taxon>
        <taxon>rosids</taxon>
        <taxon>fabids</taxon>
        <taxon>Rosales</taxon>
        <taxon>Cannabaceae</taxon>
        <taxon>Cannabis</taxon>
    </lineage>
</organism>
<evidence type="ECO:0000313" key="3">
    <source>
        <dbReference type="Proteomes" id="UP000596661"/>
    </source>
</evidence>
<dbReference type="AlphaFoldDB" id="A0A803PCK1"/>
<proteinExistence type="predicted"/>
<dbReference type="Gramene" id="evm.model.04.1308">
    <property type="protein sequence ID" value="cds.evm.model.04.1308"/>
    <property type="gene ID" value="evm.TU.04.1308"/>
</dbReference>
<feature type="compositionally biased region" description="Polar residues" evidence="1">
    <location>
        <begin position="9"/>
        <end position="19"/>
    </location>
</feature>
<dbReference type="EMBL" id="UZAU01000385">
    <property type="status" value="NOT_ANNOTATED_CDS"/>
    <property type="molecule type" value="Genomic_DNA"/>
</dbReference>
<feature type="region of interest" description="Disordered" evidence="1">
    <location>
        <begin position="1"/>
        <end position="56"/>
    </location>
</feature>
<keyword evidence="3" id="KW-1185">Reference proteome</keyword>
<name>A0A803PCK1_CANSA</name>
<evidence type="ECO:0000313" key="2">
    <source>
        <dbReference type="EnsemblPlants" id="cds.evm.model.04.1308"/>
    </source>
</evidence>
<reference evidence="2" key="1">
    <citation type="submission" date="2018-11" db="EMBL/GenBank/DDBJ databases">
        <authorList>
            <person name="Grassa J C."/>
        </authorList>
    </citation>
    <scope>NUCLEOTIDE SEQUENCE [LARGE SCALE GENOMIC DNA]</scope>
</reference>
<sequence length="90" mass="9808">MVRTRAISLATTTDENSSMVDAPMAPPPSTTFVEIPPRIGAPMAPPPVLRSTPIDRPTYEDVRSPYYLSTADHSNLALVTPILTDQNFQP</sequence>
<dbReference type="Proteomes" id="UP000596661">
    <property type="component" value="Chromosome 4"/>
</dbReference>
<protein>
    <submittedName>
        <fullName evidence="2">Uncharacterized protein</fullName>
    </submittedName>
</protein>
<dbReference type="EnsemblPlants" id="evm.model.04.1308">
    <property type="protein sequence ID" value="cds.evm.model.04.1308"/>
    <property type="gene ID" value="evm.TU.04.1308"/>
</dbReference>
<accession>A0A803PCK1</accession>